<evidence type="ECO:0000313" key="2">
    <source>
        <dbReference type="EMBL" id="KYN10252.1"/>
    </source>
</evidence>
<organism evidence="2 3">
    <name type="scientific">Trachymyrmex cornetzi</name>
    <dbReference type="NCBI Taxonomy" id="471704"/>
    <lineage>
        <taxon>Eukaryota</taxon>
        <taxon>Metazoa</taxon>
        <taxon>Ecdysozoa</taxon>
        <taxon>Arthropoda</taxon>
        <taxon>Hexapoda</taxon>
        <taxon>Insecta</taxon>
        <taxon>Pterygota</taxon>
        <taxon>Neoptera</taxon>
        <taxon>Endopterygota</taxon>
        <taxon>Hymenoptera</taxon>
        <taxon>Apocrita</taxon>
        <taxon>Aculeata</taxon>
        <taxon>Formicoidea</taxon>
        <taxon>Formicidae</taxon>
        <taxon>Myrmicinae</taxon>
        <taxon>Trachymyrmex</taxon>
    </lineage>
</organism>
<feature type="non-terminal residue" evidence="2">
    <location>
        <position position="1"/>
    </location>
</feature>
<evidence type="ECO:0000256" key="1">
    <source>
        <dbReference type="SAM" id="MobiDB-lite"/>
    </source>
</evidence>
<keyword evidence="3" id="KW-1185">Reference proteome</keyword>
<protein>
    <submittedName>
        <fullName evidence="2">Uncharacterized protein</fullName>
    </submittedName>
</protein>
<gene>
    <name evidence="2" type="ORF">ALC57_17626</name>
</gene>
<name>A0A151ITH4_9HYME</name>
<proteinExistence type="predicted"/>
<dbReference type="AlphaFoldDB" id="A0A151ITH4"/>
<feature type="compositionally biased region" description="Basic and acidic residues" evidence="1">
    <location>
        <begin position="25"/>
        <end position="54"/>
    </location>
</feature>
<feature type="region of interest" description="Disordered" evidence="1">
    <location>
        <begin position="1"/>
        <end position="86"/>
    </location>
</feature>
<reference evidence="2 3" key="1">
    <citation type="submission" date="2015-09" db="EMBL/GenBank/DDBJ databases">
        <title>Trachymyrmex cornetzi WGS genome.</title>
        <authorList>
            <person name="Nygaard S."/>
            <person name="Hu H."/>
            <person name="Boomsma J."/>
            <person name="Zhang G."/>
        </authorList>
    </citation>
    <scope>NUCLEOTIDE SEQUENCE [LARGE SCALE GENOMIC DNA]</scope>
    <source>
        <strain evidence="2">Tcor2-1</strain>
        <tissue evidence="2">Whole body</tissue>
    </source>
</reference>
<evidence type="ECO:0000313" key="3">
    <source>
        <dbReference type="Proteomes" id="UP000078492"/>
    </source>
</evidence>
<dbReference type="EMBL" id="KQ981019">
    <property type="protein sequence ID" value="KYN10252.1"/>
    <property type="molecule type" value="Genomic_DNA"/>
</dbReference>
<feature type="compositionally biased region" description="Polar residues" evidence="1">
    <location>
        <begin position="8"/>
        <end position="19"/>
    </location>
</feature>
<sequence>DGVDDDGNTNSSLEVSPSESLGCRGEGRRGMKESDGTKRQRKTEREIVKDKDYQRTAGKRKGRTKRAERSRPIELVPPLRSLGVKF</sequence>
<dbReference type="Proteomes" id="UP000078492">
    <property type="component" value="Unassembled WGS sequence"/>
</dbReference>
<accession>A0A151ITH4</accession>